<organism evidence="2 3">
    <name type="scientific">Filimonas lacunae</name>
    <dbReference type="NCBI Taxonomy" id="477680"/>
    <lineage>
        <taxon>Bacteria</taxon>
        <taxon>Pseudomonadati</taxon>
        <taxon>Bacteroidota</taxon>
        <taxon>Chitinophagia</taxon>
        <taxon>Chitinophagales</taxon>
        <taxon>Chitinophagaceae</taxon>
        <taxon>Filimonas</taxon>
    </lineage>
</organism>
<protein>
    <submittedName>
        <fullName evidence="2">Uncharacterized protein</fullName>
    </submittedName>
</protein>
<reference evidence="3" key="1">
    <citation type="submission" date="2017-01" db="EMBL/GenBank/DDBJ databases">
        <authorList>
            <person name="Varghese N."/>
            <person name="Submissions S."/>
        </authorList>
    </citation>
    <scope>NUCLEOTIDE SEQUENCE [LARGE SCALE GENOMIC DNA]</scope>
    <source>
        <strain evidence="3">DSM 21054</strain>
    </source>
</reference>
<dbReference type="STRING" id="477680.SAMN05421788_104182"/>
<proteinExistence type="predicted"/>
<dbReference type="AlphaFoldDB" id="A0A1N7PYY5"/>
<gene>
    <name evidence="2" type="ORF">SAMN05421788_104182</name>
</gene>
<dbReference type="Proteomes" id="UP000186917">
    <property type="component" value="Unassembled WGS sequence"/>
</dbReference>
<accession>A0A1N7PYY5</accession>
<evidence type="ECO:0000313" key="2">
    <source>
        <dbReference type="EMBL" id="SIT15649.1"/>
    </source>
</evidence>
<dbReference type="RefSeq" id="WP_076379531.1">
    <property type="nucleotide sequence ID" value="NZ_AP017422.1"/>
</dbReference>
<feature type="signal peptide" evidence="1">
    <location>
        <begin position="1"/>
        <end position="25"/>
    </location>
</feature>
<dbReference type="EMBL" id="FTOR01000004">
    <property type="protein sequence ID" value="SIT15649.1"/>
    <property type="molecule type" value="Genomic_DNA"/>
</dbReference>
<keyword evidence="1" id="KW-0732">Signal</keyword>
<sequence>MATLYNKSILTICAFFILALHLNCASIPKPAKEEVAFLVPPHILHQKDKYYLTYQVDTKNTPAVRTVIGEKMAKGKYYYFVTGKVSFAEYNHPVTRPVPETPEVINLLKSGNFFWLHADGSETPLSITEE</sequence>
<evidence type="ECO:0000313" key="3">
    <source>
        <dbReference type="Proteomes" id="UP000186917"/>
    </source>
</evidence>
<keyword evidence="3" id="KW-1185">Reference proteome</keyword>
<feature type="chain" id="PRO_5012704152" evidence="1">
    <location>
        <begin position="26"/>
        <end position="130"/>
    </location>
</feature>
<name>A0A1N7PYY5_9BACT</name>
<evidence type="ECO:0000256" key="1">
    <source>
        <dbReference type="SAM" id="SignalP"/>
    </source>
</evidence>